<evidence type="ECO:0000313" key="2">
    <source>
        <dbReference type="Proteomes" id="UP000703661"/>
    </source>
</evidence>
<evidence type="ECO:0000313" key="1">
    <source>
        <dbReference type="EMBL" id="KAG0018262.1"/>
    </source>
</evidence>
<organism evidence="1 2">
    <name type="scientific">Entomortierella chlamydospora</name>
    <dbReference type="NCBI Taxonomy" id="101097"/>
    <lineage>
        <taxon>Eukaryota</taxon>
        <taxon>Fungi</taxon>
        <taxon>Fungi incertae sedis</taxon>
        <taxon>Mucoromycota</taxon>
        <taxon>Mortierellomycotina</taxon>
        <taxon>Mortierellomycetes</taxon>
        <taxon>Mortierellales</taxon>
        <taxon>Mortierellaceae</taxon>
        <taxon>Entomortierella</taxon>
    </lineage>
</organism>
<accession>A0A9P6MY53</accession>
<dbReference type="AlphaFoldDB" id="A0A9P6MY53"/>
<gene>
    <name evidence="1" type="ORF">BGZ80_007385</name>
</gene>
<reference evidence="1" key="1">
    <citation type="journal article" date="2020" name="Fungal Divers.">
        <title>Resolving the Mortierellaceae phylogeny through synthesis of multi-gene phylogenetics and phylogenomics.</title>
        <authorList>
            <person name="Vandepol N."/>
            <person name="Liber J."/>
            <person name="Desiro A."/>
            <person name="Na H."/>
            <person name="Kennedy M."/>
            <person name="Barry K."/>
            <person name="Grigoriev I.V."/>
            <person name="Miller A.N."/>
            <person name="O'Donnell K."/>
            <person name="Stajich J.E."/>
            <person name="Bonito G."/>
        </authorList>
    </citation>
    <scope>NUCLEOTIDE SEQUENCE</scope>
    <source>
        <strain evidence="1">NRRL 2769</strain>
    </source>
</reference>
<comment type="caution">
    <text evidence="1">The sequence shown here is derived from an EMBL/GenBank/DDBJ whole genome shotgun (WGS) entry which is preliminary data.</text>
</comment>
<proteinExistence type="predicted"/>
<feature type="non-terminal residue" evidence="1">
    <location>
        <position position="133"/>
    </location>
</feature>
<dbReference type="EMBL" id="JAAAID010000377">
    <property type="protein sequence ID" value="KAG0018262.1"/>
    <property type="molecule type" value="Genomic_DNA"/>
</dbReference>
<keyword evidence="2" id="KW-1185">Reference proteome</keyword>
<dbReference type="Proteomes" id="UP000703661">
    <property type="component" value="Unassembled WGS sequence"/>
</dbReference>
<protein>
    <submittedName>
        <fullName evidence="1">Uncharacterized protein</fullName>
    </submittedName>
</protein>
<sequence length="133" mass="15043">MISDLNPGCLEVMVGVEEDGGREFGAAVKKSSHVMNLVVRRAALYAPVLSHRRKMEALKSQTICVNPRQHIGGRLRDQRRWYECQGRLPSVKEIEPELLPNDYVTTEELATALKRWHLVDTVLRGFCGSEKAK</sequence>
<name>A0A9P6MY53_9FUNG</name>